<dbReference type="Pfam" id="PF08393">
    <property type="entry name" value="DHC_N2"/>
    <property type="match status" value="1"/>
</dbReference>
<keyword evidence="3" id="KW-0963">Cytoplasm</keyword>
<dbReference type="FunFam" id="3.20.180.20:FF:000003">
    <property type="entry name" value="Dynein heavy chain 12, axonemal"/>
    <property type="match status" value="1"/>
</dbReference>
<feature type="domain" description="Dynein heavy chain linker" evidence="9">
    <location>
        <begin position="20"/>
        <end position="153"/>
    </location>
</feature>
<evidence type="ECO:0000256" key="8">
    <source>
        <dbReference type="SAM" id="MobiDB-lite"/>
    </source>
</evidence>
<evidence type="ECO:0000256" key="2">
    <source>
        <dbReference type="ARBA" id="ARBA00004316"/>
    </source>
</evidence>
<dbReference type="PANTHER" id="PTHR45703:SF1">
    <property type="entry name" value="DYNEINS HEAVY CHAIN"/>
    <property type="match status" value="1"/>
</dbReference>
<dbReference type="InterPro" id="IPR026983">
    <property type="entry name" value="DHC"/>
</dbReference>
<keyword evidence="5" id="KW-0175">Coiled coil</keyword>
<evidence type="ECO:0000256" key="1">
    <source>
        <dbReference type="ARBA" id="ARBA00004245"/>
    </source>
</evidence>
<dbReference type="GO" id="GO:0000166">
    <property type="term" value="F:nucleotide binding"/>
    <property type="evidence" value="ECO:0007669"/>
    <property type="project" value="UniProtKB-KW"/>
</dbReference>
<protein>
    <recommendedName>
        <fullName evidence="9">Dynein heavy chain linker domain-containing protein</fullName>
    </recommendedName>
</protein>
<dbReference type="GO" id="GO:0051959">
    <property type="term" value="F:dynein light intermediate chain binding"/>
    <property type="evidence" value="ECO:0007669"/>
    <property type="project" value="InterPro"/>
</dbReference>
<evidence type="ECO:0000256" key="4">
    <source>
        <dbReference type="ARBA" id="ARBA00022741"/>
    </source>
</evidence>
<keyword evidence="7" id="KW-0966">Cell projection</keyword>
<dbReference type="GO" id="GO:0030286">
    <property type="term" value="C:dynein complex"/>
    <property type="evidence" value="ECO:0007669"/>
    <property type="project" value="InterPro"/>
</dbReference>
<evidence type="ECO:0000313" key="11">
    <source>
        <dbReference type="Proteomes" id="UP000485058"/>
    </source>
</evidence>
<evidence type="ECO:0000259" key="9">
    <source>
        <dbReference type="Pfam" id="PF08393"/>
    </source>
</evidence>
<evidence type="ECO:0000256" key="7">
    <source>
        <dbReference type="ARBA" id="ARBA00023273"/>
    </source>
</evidence>
<accession>A0A699YXD3</accession>
<dbReference type="GO" id="GO:0042995">
    <property type="term" value="C:cell projection"/>
    <property type="evidence" value="ECO:0007669"/>
    <property type="project" value="UniProtKB-SubCell"/>
</dbReference>
<comment type="caution">
    <text evidence="10">The sequence shown here is derived from an EMBL/GenBank/DDBJ whole genome shotgun (WGS) entry which is preliminary data.</text>
</comment>
<dbReference type="InterPro" id="IPR013602">
    <property type="entry name" value="Dynein_heavy_linker"/>
</dbReference>
<keyword evidence="4" id="KW-0547">Nucleotide-binding</keyword>
<dbReference type="EMBL" id="BLLF01000410">
    <property type="protein sequence ID" value="GFH11504.1"/>
    <property type="molecule type" value="Genomic_DNA"/>
</dbReference>
<evidence type="ECO:0000256" key="5">
    <source>
        <dbReference type="ARBA" id="ARBA00023054"/>
    </source>
</evidence>
<reference evidence="10 11" key="1">
    <citation type="submission" date="2020-02" db="EMBL/GenBank/DDBJ databases">
        <title>Draft genome sequence of Haematococcus lacustris strain NIES-144.</title>
        <authorList>
            <person name="Morimoto D."/>
            <person name="Nakagawa S."/>
            <person name="Yoshida T."/>
            <person name="Sawayama S."/>
        </authorList>
    </citation>
    <scope>NUCLEOTIDE SEQUENCE [LARGE SCALE GENOMIC DNA]</scope>
    <source>
        <strain evidence="10 11">NIES-144</strain>
    </source>
</reference>
<dbReference type="Gene3D" id="3.20.180.20">
    <property type="entry name" value="Dynein heavy chain, N-terminal domain 2"/>
    <property type="match status" value="1"/>
</dbReference>
<gene>
    <name evidence="10" type="ORF">HaLaN_07012</name>
</gene>
<organism evidence="10 11">
    <name type="scientific">Haematococcus lacustris</name>
    <name type="common">Green alga</name>
    <name type="synonym">Haematococcus pluvialis</name>
    <dbReference type="NCBI Taxonomy" id="44745"/>
    <lineage>
        <taxon>Eukaryota</taxon>
        <taxon>Viridiplantae</taxon>
        <taxon>Chlorophyta</taxon>
        <taxon>core chlorophytes</taxon>
        <taxon>Chlorophyceae</taxon>
        <taxon>CS clade</taxon>
        <taxon>Chlamydomonadales</taxon>
        <taxon>Haematococcaceae</taxon>
        <taxon>Haematococcus</taxon>
    </lineage>
</organism>
<name>A0A699YXD3_HAELA</name>
<comment type="subcellular location">
    <subcellularLocation>
        <location evidence="2">Cell projection</location>
    </subcellularLocation>
    <subcellularLocation>
        <location evidence="1">Cytoplasm</location>
        <location evidence="1">Cytoskeleton</location>
    </subcellularLocation>
</comment>
<feature type="region of interest" description="Disordered" evidence="8">
    <location>
        <begin position="202"/>
        <end position="224"/>
    </location>
</feature>
<keyword evidence="6" id="KW-0206">Cytoskeleton</keyword>
<dbReference type="GO" id="GO:0007018">
    <property type="term" value="P:microtubule-based movement"/>
    <property type="evidence" value="ECO:0007669"/>
    <property type="project" value="InterPro"/>
</dbReference>
<evidence type="ECO:0000313" key="10">
    <source>
        <dbReference type="EMBL" id="GFH11504.1"/>
    </source>
</evidence>
<dbReference type="AlphaFoldDB" id="A0A699YXD3"/>
<dbReference type="PANTHER" id="PTHR45703">
    <property type="entry name" value="DYNEIN HEAVY CHAIN"/>
    <property type="match status" value="1"/>
</dbReference>
<dbReference type="InterPro" id="IPR042228">
    <property type="entry name" value="Dynein_linker_3"/>
</dbReference>
<dbReference type="GO" id="GO:0045505">
    <property type="term" value="F:dynein intermediate chain binding"/>
    <property type="evidence" value="ECO:0007669"/>
    <property type="project" value="InterPro"/>
</dbReference>
<dbReference type="Proteomes" id="UP000485058">
    <property type="component" value="Unassembled WGS sequence"/>
</dbReference>
<proteinExistence type="predicted"/>
<evidence type="ECO:0000256" key="3">
    <source>
        <dbReference type="ARBA" id="ARBA00022490"/>
    </source>
</evidence>
<sequence>MAVCAPSKPTLHQGVRECDPDPMGATDTEHLLDDLQACNTSFNVIERSLNAYLDSKKLLFPRFFFLSNDELIEILSEAKDPLNVQPFVKKIFEAVNAFSFNADTEITSMISIEGEVIPFDKPVPTQGDSNGVERWLLQAEAQMRASLATITANAMKAYATTPREKWLLEWPGQSVLQAIRDGATYGLQQLEVANTRELLEECGGGQGGQHSTQGWSFRPLGRGS</sequence>
<evidence type="ECO:0000256" key="6">
    <source>
        <dbReference type="ARBA" id="ARBA00023212"/>
    </source>
</evidence>
<keyword evidence="11" id="KW-1185">Reference proteome</keyword>